<protein>
    <submittedName>
        <fullName evidence="27">Adhesion G protein-coupled receptor B3</fullName>
    </submittedName>
</protein>
<feature type="domain" description="EGF-like" evidence="22">
    <location>
        <begin position="867"/>
        <end position="907"/>
    </location>
</feature>
<evidence type="ECO:0000256" key="18">
    <source>
        <dbReference type="SAM" id="MobiDB-lite"/>
    </source>
</evidence>
<dbReference type="Pfam" id="PF12947">
    <property type="entry name" value="EGF_3"/>
    <property type="match status" value="1"/>
</dbReference>
<dbReference type="InterPro" id="IPR032675">
    <property type="entry name" value="LRR_dom_sf"/>
</dbReference>
<feature type="compositionally biased region" description="Low complexity" evidence="18">
    <location>
        <begin position="1446"/>
        <end position="1456"/>
    </location>
</feature>
<keyword evidence="17" id="KW-0768">Sushi</keyword>
<keyword evidence="10" id="KW-0106">Calcium</keyword>
<evidence type="ECO:0000256" key="4">
    <source>
        <dbReference type="ARBA" id="ARBA00022475"/>
    </source>
</evidence>
<evidence type="ECO:0000259" key="23">
    <source>
        <dbReference type="PROSITE" id="PS50221"/>
    </source>
</evidence>
<dbReference type="SUPFAM" id="SSF48726">
    <property type="entry name" value="Immunoglobulin"/>
    <property type="match status" value="3"/>
</dbReference>
<feature type="compositionally biased region" description="Basic and acidic residues" evidence="18">
    <location>
        <begin position="1567"/>
        <end position="1579"/>
    </location>
</feature>
<dbReference type="GO" id="GO:0048513">
    <property type="term" value="P:animal organ development"/>
    <property type="evidence" value="ECO:0007669"/>
    <property type="project" value="UniProtKB-ARBA"/>
</dbReference>
<dbReference type="CDD" id="cd00033">
    <property type="entry name" value="CCP"/>
    <property type="match status" value="1"/>
</dbReference>
<dbReference type="PROSITE" id="PS01187">
    <property type="entry name" value="EGF_CA"/>
    <property type="match status" value="1"/>
</dbReference>
<dbReference type="InterPro" id="IPR001611">
    <property type="entry name" value="Leu-rich_rpt"/>
</dbReference>
<dbReference type="InterPro" id="IPR003599">
    <property type="entry name" value="Ig_sub"/>
</dbReference>
<dbReference type="PROSITE" id="PS50835">
    <property type="entry name" value="IG_LIKE"/>
    <property type="match status" value="3"/>
</dbReference>
<reference evidence="27" key="2">
    <citation type="journal article" date="2023" name="Science">
        <title>Genomic signatures of disease resistance in endangered staghorn corals.</title>
        <authorList>
            <person name="Vollmer S.V."/>
            <person name="Selwyn J.D."/>
            <person name="Despard B.A."/>
            <person name="Roesel C.L."/>
        </authorList>
    </citation>
    <scope>NUCLEOTIDE SEQUENCE</scope>
    <source>
        <strain evidence="27">K2</strain>
    </source>
</reference>
<evidence type="ECO:0000256" key="8">
    <source>
        <dbReference type="ARBA" id="ARBA00022729"/>
    </source>
</evidence>
<organism evidence="27 28">
    <name type="scientific">Acropora cervicornis</name>
    <name type="common">Staghorn coral</name>
    <dbReference type="NCBI Taxonomy" id="6130"/>
    <lineage>
        <taxon>Eukaryota</taxon>
        <taxon>Metazoa</taxon>
        <taxon>Cnidaria</taxon>
        <taxon>Anthozoa</taxon>
        <taxon>Hexacorallia</taxon>
        <taxon>Scleractinia</taxon>
        <taxon>Astrocoeniina</taxon>
        <taxon>Acroporidae</taxon>
        <taxon>Acropora</taxon>
    </lineage>
</organism>
<dbReference type="GO" id="GO:0007399">
    <property type="term" value="P:nervous system development"/>
    <property type="evidence" value="ECO:0007669"/>
    <property type="project" value="UniProtKB-KW"/>
</dbReference>
<keyword evidence="15" id="KW-0325">Glycoprotein</keyword>
<keyword evidence="28" id="KW-1185">Reference proteome</keyword>
<evidence type="ECO:0000256" key="7">
    <source>
        <dbReference type="ARBA" id="ARBA00022692"/>
    </source>
</evidence>
<comment type="similarity">
    <text evidence="3">Belongs to the G-protein coupled receptor 2 family. Adhesion G-protein coupled receptor (ADGR) subfamily.</text>
</comment>
<evidence type="ECO:0000256" key="17">
    <source>
        <dbReference type="PROSITE-ProRule" id="PRU00302"/>
    </source>
</evidence>
<evidence type="ECO:0000259" key="25">
    <source>
        <dbReference type="PROSITE" id="PS50835"/>
    </source>
</evidence>
<dbReference type="PROSITE" id="PS50221">
    <property type="entry name" value="GAIN_B"/>
    <property type="match status" value="1"/>
</dbReference>
<keyword evidence="11" id="KW-0524">Neurogenesis</keyword>
<dbReference type="Pfam" id="PF00754">
    <property type="entry name" value="F5_F8_type_C"/>
    <property type="match status" value="1"/>
</dbReference>
<dbReference type="Gene3D" id="2.60.120.260">
    <property type="entry name" value="Galactose-binding domain-like"/>
    <property type="match status" value="1"/>
</dbReference>
<feature type="domain" description="Ig-like" evidence="25">
    <location>
        <begin position="547"/>
        <end position="624"/>
    </location>
</feature>
<dbReference type="PROSITE" id="PS00010">
    <property type="entry name" value="ASX_HYDROXYL"/>
    <property type="match status" value="2"/>
</dbReference>
<dbReference type="InterPro" id="IPR046338">
    <property type="entry name" value="GAIN_dom_sf"/>
</dbReference>
<evidence type="ECO:0000256" key="14">
    <source>
        <dbReference type="ARBA" id="ARBA00023157"/>
    </source>
</evidence>
<dbReference type="SMART" id="SM00181">
    <property type="entry name" value="EGF"/>
    <property type="match status" value="2"/>
</dbReference>
<feature type="compositionally biased region" description="Polar residues" evidence="18">
    <location>
        <begin position="1491"/>
        <end position="1500"/>
    </location>
</feature>
<sequence>MAFHWLLWINFLVTVPLSCLACPEKCLCSEKGSIGSSSYKKIVNCTGKLGDLDGFPHNIPLDSTNLILKGNRINQFSVEAFLALTKLVILDLSDNRLTTVPLEIFKYAPDLKEVNLRGNPLTCDCNFAGAQSAAGHLSVFEGSCDKPNELRGKNINSLKLWELCPCFDGLGMEDRSIADVQITASSFKSDGGKTYKPQYGRLNNKPSGAMGGAWCADVSDTSRYLQIDLKKEMTLSGISTQGQSDEANWVVKYKIQHSLDGAQWRAFKEFGQEKVFDGNLDQDSVVAHWFNARFRARFVKIVPTLFSSSTNTVCMRVEVHGCDTDVQSVKIRSSSTKNCWSPQASSNPCAPGEGTLLSLQSYCQGEGVMLTLRQDDTIVHSCSGKCVYLNPQGFLALENEPCDKFTKRNHRSGTFALSHVASGSCLNVDVSKRLKLGSCKTPHMFEVTTSGLQPIAPKFKMTNPQYLTLDEPGWIYCRVASDPSVKFFWSKLNPWPFGDRLNDLEFVPLLNGSLFVRRAKKTYEGDIYCTAVNSGGHKSSAINTSVNSSALFDCKVKGSEIKVTWFKRLPGSTTLVSALKLGKRFNIFPNGSLKISLVKKSDEAFYRCHAENPVGYTNASAFLRVLVPPSFTIVPSGASEPSGSSPVYNCQATGDPVPVISWTKVGSSQPTTETLRNGSLWIKTIQKADEGRYRCLASNKVKTVTREITISVYTACRVDSHTSAIRQPNRLFFAVGEKVVVLCKRGFKKSQDDVDECAVLASLSDKDNSTQLRNCHEKARCINTVGSYSCECGDSYAGDGFNCVAVCSTPSLEANGKWTPHKPRYQIGETVWLQCLRKRYKLANQTISSVTCGKDTQWSTPRPICQDVNECQDRSSCHKDAECINNPGSFTCECKEGFEGDGVKNCKEEKERVVIGTGGKAWKFSTQMDNLVENMHQFEHNNITSNQLMSVILNSSFPGSHTLFPGDLVLSVKAVGMALKKMSLEEKLSSAKKPLEIVSNLLDKRNKEAWNELQKDSKGVTDVMSLVETFAADLTDRLLNERSPEKAVDIVSFETENVAEMTFMLRLTKNISKDMLFPEKAKSNREGSAQIQVAKKLFDKHKGLEVVIISMVFFKDLADLLPKRAPRGREAVAKCVFWDFNKSKELGGSWSSEGCRLVSSSSNNSKICECDHLTHFALLSVYDKRKAERSVIHINLCLAVLAGIALFVGGLKLTQIRAVCILIAALLQYFFTAMFCWAVCEALQLLMTLITRKIKNFSRLKVFYIVGWVVPVIAVAISLGVTQLQGYGDMEWLTMSFLFFLIIAIAGTWVLAAIYVKHHEDTNLWQYAFAGACLLQISNFTLQHKIKKTQHKEKPVDGKAYTVIRPSIKESNADLRGSSKRLSRIGSTTTGIFENEPEYYPTPIMETPVPIDSALKRHIEGQPIPDTPGSEVIQLQTFPAMRKGSSSHFSSAPSESPSDRRPDGAEEPDITTNSLYGERRSSRMSMTRSSDILSSHSKLQQIPEREPLIRRSVRYSEPQLSSPRNSMATRQKPQQKKSRPSDEDSSVSSRDMQADSSRRKSRRSRRRLEEEFGKTDRESILQRKRSLRYSSGFFSGVTVDEVNEKVEKLHASL</sequence>
<dbReference type="InterPro" id="IPR057244">
    <property type="entry name" value="GAIN_B"/>
</dbReference>
<dbReference type="GO" id="GO:0004930">
    <property type="term" value="F:G protein-coupled receptor activity"/>
    <property type="evidence" value="ECO:0007669"/>
    <property type="project" value="InterPro"/>
</dbReference>
<dbReference type="Pfam" id="PF07645">
    <property type="entry name" value="EGF_CA"/>
    <property type="match status" value="1"/>
</dbReference>
<dbReference type="PROSITE" id="PS01186">
    <property type="entry name" value="EGF_2"/>
    <property type="match status" value="1"/>
</dbReference>
<evidence type="ECO:0000256" key="20">
    <source>
        <dbReference type="SAM" id="SignalP"/>
    </source>
</evidence>
<keyword evidence="8 20" id="KW-0732">Signal</keyword>
<feature type="transmembrane region" description="Helical" evidence="19">
    <location>
        <begin position="1191"/>
        <end position="1211"/>
    </location>
</feature>
<evidence type="ECO:0000256" key="15">
    <source>
        <dbReference type="ARBA" id="ARBA00023180"/>
    </source>
</evidence>
<feature type="domain" description="Ig-like" evidence="25">
    <location>
        <begin position="457"/>
        <end position="545"/>
    </location>
</feature>
<dbReference type="PANTHER" id="PTHR12011">
    <property type="entry name" value="ADHESION G-PROTEIN COUPLED RECEPTOR"/>
    <property type="match status" value="1"/>
</dbReference>
<dbReference type="PROSITE" id="PS51450">
    <property type="entry name" value="LRR"/>
    <property type="match status" value="1"/>
</dbReference>
<dbReference type="Gene3D" id="2.10.25.10">
    <property type="entry name" value="Laminin"/>
    <property type="match status" value="2"/>
</dbReference>
<comment type="subcellular location">
    <subcellularLocation>
        <location evidence="2">Cell membrane</location>
        <topology evidence="2">Multi-pass membrane protein</topology>
    </subcellularLocation>
    <subcellularLocation>
        <location evidence="1">Membrane</location>
        <topology evidence="1">Single-pass type I membrane protein</topology>
    </subcellularLocation>
</comment>
<dbReference type="InterPro" id="IPR007110">
    <property type="entry name" value="Ig-like_dom"/>
</dbReference>
<dbReference type="SMART" id="SM00032">
    <property type="entry name" value="CCP"/>
    <property type="match status" value="1"/>
</dbReference>
<dbReference type="InterPro" id="IPR049883">
    <property type="entry name" value="NOTCH1_EGF-like"/>
</dbReference>
<dbReference type="PROSITE" id="PS50261">
    <property type="entry name" value="G_PROTEIN_RECEP_F2_4"/>
    <property type="match status" value="1"/>
</dbReference>
<dbReference type="GO" id="GO:0007166">
    <property type="term" value="P:cell surface receptor signaling pathway"/>
    <property type="evidence" value="ECO:0007669"/>
    <property type="project" value="InterPro"/>
</dbReference>
<feature type="transmembrane region" description="Helical" evidence="19">
    <location>
        <begin position="1324"/>
        <end position="1342"/>
    </location>
</feature>
<dbReference type="SMART" id="SM00408">
    <property type="entry name" value="IGc2"/>
    <property type="match status" value="3"/>
</dbReference>
<dbReference type="InterPro" id="IPR024731">
    <property type="entry name" value="NELL2-like_EGF"/>
</dbReference>
<dbReference type="SMART" id="SM00231">
    <property type="entry name" value="FA58C"/>
    <property type="match status" value="1"/>
</dbReference>
<evidence type="ECO:0000256" key="6">
    <source>
        <dbReference type="ARBA" id="ARBA00022614"/>
    </source>
</evidence>
<comment type="caution">
    <text evidence="27">The sequence shown here is derived from an EMBL/GenBank/DDBJ whole genome shotgun (WGS) entry which is preliminary data.</text>
</comment>
<proteinExistence type="inferred from homology"/>
<feature type="domain" description="Ig-like" evidence="25">
    <location>
        <begin position="629"/>
        <end position="711"/>
    </location>
</feature>
<dbReference type="SUPFAM" id="SSF57184">
    <property type="entry name" value="Growth factor receptor domain"/>
    <property type="match status" value="1"/>
</dbReference>
<evidence type="ECO:0000313" key="28">
    <source>
        <dbReference type="Proteomes" id="UP001249851"/>
    </source>
</evidence>
<dbReference type="InterPro" id="IPR001881">
    <property type="entry name" value="EGF-like_Ca-bd_dom"/>
</dbReference>
<dbReference type="InterPro" id="IPR036179">
    <property type="entry name" value="Ig-like_dom_sf"/>
</dbReference>
<dbReference type="Proteomes" id="UP001249851">
    <property type="component" value="Unassembled WGS sequence"/>
</dbReference>
<dbReference type="InterPro" id="IPR000832">
    <property type="entry name" value="GPCR_2_secretin-like"/>
</dbReference>
<dbReference type="SMART" id="SM00303">
    <property type="entry name" value="GPS"/>
    <property type="match status" value="1"/>
</dbReference>
<evidence type="ECO:0000256" key="3">
    <source>
        <dbReference type="ARBA" id="ARBA00007343"/>
    </source>
</evidence>
<evidence type="ECO:0000259" key="21">
    <source>
        <dbReference type="PROSITE" id="PS50022"/>
    </source>
</evidence>
<dbReference type="CDD" id="cd00057">
    <property type="entry name" value="FA58C"/>
    <property type="match status" value="1"/>
</dbReference>
<feature type="region of interest" description="Disordered" evidence="18">
    <location>
        <begin position="1440"/>
        <end position="1579"/>
    </location>
</feature>
<feature type="domain" description="GAIN-B" evidence="23">
    <location>
        <begin position="1054"/>
        <end position="1186"/>
    </location>
</feature>
<dbReference type="InterPro" id="IPR000152">
    <property type="entry name" value="EGF-type_Asp/Asn_hydroxyl_site"/>
</dbReference>
<dbReference type="Gene3D" id="2.10.70.10">
    <property type="entry name" value="Complement Module, domain 1"/>
    <property type="match status" value="1"/>
</dbReference>
<dbReference type="Pfam" id="PF00002">
    <property type="entry name" value="7tm_2"/>
    <property type="match status" value="1"/>
</dbReference>
<dbReference type="InterPro" id="IPR000421">
    <property type="entry name" value="FA58C"/>
</dbReference>
<accession>A0AAD9QZI4</accession>
<keyword evidence="9" id="KW-0677">Repeat</keyword>
<dbReference type="EMBL" id="JARQWQ010000008">
    <property type="protein sequence ID" value="KAK2570207.1"/>
    <property type="molecule type" value="Genomic_DNA"/>
</dbReference>
<dbReference type="GO" id="GO:0005886">
    <property type="term" value="C:plasma membrane"/>
    <property type="evidence" value="ECO:0007669"/>
    <property type="project" value="UniProtKB-SubCell"/>
</dbReference>
<evidence type="ECO:0000256" key="11">
    <source>
        <dbReference type="ARBA" id="ARBA00022902"/>
    </source>
</evidence>
<dbReference type="InterPro" id="IPR003591">
    <property type="entry name" value="Leu-rich_rpt_typical-subtyp"/>
</dbReference>
<feature type="chain" id="PRO_5042120243" evidence="20">
    <location>
        <begin position="22"/>
        <end position="1613"/>
    </location>
</feature>
<dbReference type="InterPro" id="IPR009030">
    <property type="entry name" value="Growth_fac_rcpt_cys_sf"/>
</dbReference>
<dbReference type="PROSITE" id="PS01285">
    <property type="entry name" value="FA58C_1"/>
    <property type="match status" value="1"/>
</dbReference>
<dbReference type="InterPro" id="IPR017981">
    <property type="entry name" value="GPCR_2-like_7TM"/>
</dbReference>
<evidence type="ECO:0000259" key="26">
    <source>
        <dbReference type="PROSITE" id="PS50923"/>
    </source>
</evidence>
<evidence type="ECO:0000259" key="22">
    <source>
        <dbReference type="PROSITE" id="PS50026"/>
    </source>
</evidence>
<dbReference type="InterPro" id="IPR035976">
    <property type="entry name" value="Sushi/SCR/CCP_sf"/>
</dbReference>
<dbReference type="InterPro" id="IPR000742">
    <property type="entry name" value="EGF"/>
</dbReference>
<feature type="domain" description="F5/8 type C" evidence="21">
    <location>
        <begin position="164"/>
        <end position="322"/>
    </location>
</feature>
<keyword evidence="7 19" id="KW-0812">Transmembrane</keyword>
<feature type="signal peptide" evidence="20">
    <location>
        <begin position="1"/>
        <end position="21"/>
    </location>
</feature>
<dbReference type="Pfam" id="PF13927">
    <property type="entry name" value="Ig_3"/>
    <property type="match status" value="1"/>
</dbReference>
<dbReference type="Gene3D" id="1.20.1070.10">
    <property type="entry name" value="Rhodopsin 7-helix transmembrane proteins"/>
    <property type="match status" value="1"/>
</dbReference>
<feature type="domain" description="G-protein coupled receptors family 2 profile 2" evidence="24">
    <location>
        <begin position="1173"/>
        <end position="1293"/>
    </location>
</feature>
<keyword evidence="27" id="KW-0675">Receptor</keyword>
<keyword evidence="6" id="KW-0433">Leucine-rich repeat</keyword>
<dbReference type="InterPro" id="IPR013098">
    <property type="entry name" value="Ig_I-set"/>
</dbReference>
<evidence type="ECO:0000256" key="12">
    <source>
        <dbReference type="ARBA" id="ARBA00022989"/>
    </source>
</evidence>
<keyword evidence="14" id="KW-1015">Disulfide bond</keyword>
<keyword evidence="13 19" id="KW-0472">Membrane</keyword>
<evidence type="ECO:0000256" key="9">
    <source>
        <dbReference type="ARBA" id="ARBA00022737"/>
    </source>
</evidence>
<dbReference type="Gene3D" id="2.60.40.10">
    <property type="entry name" value="Immunoglobulins"/>
    <property type="match status" value="2"/>
</dbReference>
<keyword evidence="4" id="KW-1003">Cell membrane</keyword>
<dbReference type="SUPFAM" id="SSF49785">
    <property type="entry name" value="Galactose-binding domain-like"/>
    <property type="match status" value="1"/>
</dbReference>
<dbReference type="SMART" id="SM00179">
    <property type="entry name" value="EGF_CA"/>
    <property type="match status" value="2"/>
</dbReference>
<reference evidence="27" key="1">
    <citation type="journal article" date="2023" name="G3 (Bethesda)">
        <title>Whole genome assembly and annotation of the endangered Caribbean coral Acropora cervicornis.</title>
        <authorList>
            <person name="Selwyn J.D."/>
            <person name="Vollmer S.V."/>
        </authorList>
    </citation>
    <scope>NUCLEOTIDE SEQUENCE</scope>
    <source>
        <strain evidence="27">K2</strain>
    </source>
</reference>
<dbReference type="SUPFAM" id="SSF57535">
    <property type="entry name" value="Complement control module/SCR domain"/>
    <property type="match status" value="1"/>
</dbReference>
<evidence type="ECO:0000256" key="1">
    <source>
        <dbReference type="ARBA" id="ARBA00004479"/>
    </source>
</evidence>
<dbReference type="PROSITE" id="PS50026">
    <property type="entry name" value="EGF_3"/>
    <property type="match status" value="2"/>
</dbReference>
<gene>
    <name evidence="27" type="ORF">P5673_004981</name>
</gene>
<dbReference type="CDD" id="cd00096">
    <property type="entry name" value="Ig"/>
    <property type="match status" value="1"/>
</dbReference>
<dbReference type="InterPro" id="IPR032471">
    <property type="entry name" value="AGRL2-4_GAIN_subdom_A"/>
</dbReference>
<feature type="transmembrane region" description="Helical" evidence="19">
    <location>
        <begin position="1218"/>
        <end position="1250"/>
    </location>
</feature>
<dbReference type="Pfam" id="PF16489">
    <property type="entry name" value="GAIN"/>
    <property type="match status" value="1"/>
</dbReference>
<keyword evidence="12 19" id="KW-1133">Transmembrane helix</keyword>
<comment type="caution">
    <text evidence="16">Lacks conserved residue(s) required for the propagation of feature annotation.</text>
</comment>
<dbReference type="GO" id="GO:0005509">
    <property type="term" value="F:calcium ion binding"/>
    <property type="evidence" value="ECO:0007669"/>
    <property type="project" value="InterPro"/>
</dbReference>
<feature type="transmembrane region" description="Helical" evidence="19">
    <location>
        <begin position="1293"/>
        <end position="1312"/>
    </location>
</feature>
<dbReference type="SUPFAM" id="SSF52058">
    <property type="entry name" value="L domain-like"/>
    <property type="match status" value="1"/>
</dbReference>
<dbReference type="SMART" id="SM00409">
    <property type="entry name" value="IG"/>
    <property type="match status" value="2"/>
</dbReference>
<name>A0AAD9QZI4_ACRCE</name>
<feature type="domain" description="Sushi" evidence="26">
    <location>
        <begin position="805"/>
        <end position="867"/>
    </location>
</feature>
<dbReference type="Pfam" id="PF07679">
    <property type="entry name" value="I-set"/>
    <property type="match status" value="1"/>
</dbReference>
<dbReference type="InterPro" id="IPR013783">
    <property type="entry name" value="Ig-like_fold"/>
</dbReference>
<feature type="domain" description="EGF-like" evidence="22">
    <location>
        <begin position="765"/>
        <end position="802"/>
    </location>
</feature>
<dbReference type="Pfam" id="PF13855">
    <property type="entry name" value="LRR_8"/>
    <property type="match status" value="1"/>
</dbReference>
<evidence type="ECO:0000256" key="2">
    <source>
        <dbReference type="ARBA" id="ARBA00004651"/>
    </source>
</evidence>
<evidence type="ECO:0000256" key="5">
    <source>
        <dbReference type="ARBA" id="ARBA00022536"/>
    </source>
</evidence>
<dbReference type="FunFam" id="2.10.25.10:FF:000202">
    <property type="entry name" value="Multiple epidermal growth factor-like domains 8"/>
    <property type="match status" value="1"/>
</dbReference>
<evidence type="ECO:0000256" key="13">
    <source>
        <dbReference type="ARBA" id="ARBA00023136"/>
    </source>
</evidence>
<dbReference type="PANTHER" id="PTHR12011:SF347">
    <property type="entry name" value="FI21270P1-RELATED"/>
    <property type="match status" value="1"/>
</dbReference>
<dbReference type="PROSITE" id="PS50022">
    <property type="entry name" value="FA58C_3"/>
    <property type="match status" value="1"/>
</dbReference>
<keyword evidence="5 16" id="KW-0245">EGF-like domain</keyword>
<dbReference type="InterPro" id="IPR000436">
    <property type="entry name" value="Sushi_SCR_CCP_dom"/>
</dbReference>
<evidence type="ECO:0000256" key="16">
    <source>
        <dbReference type="PROSITE-ProRule" id="PRU00076"/>
    </source>
</evidence>
<dbReference type="Gene3D" id="2.60.220.50">
    <property type="match status" value="1"/>
</dbReference>
<feature type="transmembrane region" description="Helical" evidence="19">
    <location>
        <begin position="1262"/>
        <end position="1281"/>
    </location>
</feature>
<dbReference type="InterPro" id="IPR018097">
    <property type="entry name" value="EGF_Ca-bd_CS"/>
</dbReference>
<dbReference type="Gene3D" id="1.25.40.610">
    <property type="match status" value="1"/>
</dbReference>
<dbReference type="Gene3D" id="3.80.10.10">
    <property type="entry name" value="Ribonuclease Inhibitor"/>
    <property type="match status" value="1"/>
</dbReference>
<evidence type="ECO:0000256" key="19">
    <source>
        <dbReference type="SAM" id="Phobius"/>
    </source>
</evidence>
<evidence type="ECO:0000259" key="24">
    <source>
        <dbReference type="PROSITE" id="PS50261"/>
    </source>
</evidence>
<evidence type="ECO:0000256" key="10">
    <source>
        <dbReference type="ARBA" id="ARBA00022837"/>
    </source>
</evidence>
<dbReference type="PROSITE" id="PS50923">
    <property type="entry name" value="SUSHI"/>
    <property type="match status" value="1"/>
</dbReference>
<dbReference type="InterPro" id="IPR003598">
    <property type="entry name" value="Ig_sub2"/>
</dbReference>
<feature type="compositionally biased region" description="Polar residues" evidence="18">
    <location>
        <begin position="1518"/>
        <end position="1532"/>
    </location>
</feature>
<dbReference type="InterPro" id="IPR008979">
    <property type="entry name" value="Galactose-bd-like_sf"/>
</dbReference>
<dbReference type="CDD" id="cd00054">
    <property type="entry name" value="EGF_CA"/>
    <property type="match status" value="2"/>
</dbReference>
<evidence type="ECO:0000313" key="27">
    <source>
        <dbReference type="EMBL" id="KAK2570207.1"/>
    </source>
</evidence>
<dbReference type="InterPro" id="IPR000203">
    <property type="entry name" value="GPS"/>
</dbReference>
<dbReference type="FunFam" id="2.60.120.260:FF:000016">
    <property type="entry name" value="Contactin-associated protein-like 4 isoform 1"/>
    <property type="match status" value="1"/>
</dbReference>
<dbReference type="Pfam" id="PF00084">
    <property type="entry name" value="Sushi"/>
    <property type="match status" value="1"/>
</dbReference>
<dbReference type="SMART" id="SM00369">
    <property type="entry name" value="LRR_TYP"/>
    <property type="match status" value="1"/>
</dbReference>